<keyword evidence="3" id="KW-1185">Reference proteome</keyword>
<feature type="compositionally biased region" description="Acidic residues" evidence="1">
    <location>
        <begin position="160"/>
        <end position="185"/>
    </location>
</feature>
<evidence type="ECO:0000313" key="3">
    <source>
        <dbReference type="Proteomes" id="UP001239445"/>
    </source>
</evidence>
<feature type="region of interest" description="Disordered" evidence="1">
    <location>
        <begin position="101"/>
        <end position="122"/>
    </location>
</feature>
<comment type="caution">
    <text evidence="2">The sequence shown here is derived from an EMBL/GenBank/DDBJ whole genome shotgun (WGS) entry which is preliminary data.</text>
</comment>
<evidence type="ECO:0000313" key="2">
    <source>
        <dbReference type="EMBL" id="KAK1760237.1"/>
    </source>
</evidence>
<accession>A0AAJ0BNS6</accession>
<feature type="region of interest" description="Disordered" evidence="1">
    <location>
        <begin position="140"/>
        <end position="195"/>
    </location>
</feature>
<dbReference type="Proteomes" id="UP001239445">
    <property type="component" value="Unassembled WGS sequence"/>
</dbReference>
<sequence>MAQVMKAVDYTQGFGSFLFEPLEDVDVGVRWTGSAPVTASDFPLMKLPLEIRRRIYGFVSEGLRHRHNDVHERSPGFPEPGIRFRVVDHTFDEVMTDEKDTLPGQVQGAPSERNVDHRTGPEDTTRVDLFEIYKSVRTGEFHEDNPNLPSNWRALRDDPMDYDSESEAVSSDADDDSDWDSDDVEMKDSTSITNTDGLTVKPRRCAIIVKRPVEKSCPQHGQPELQQKGGKRASKCLCEPIDTSIYDDIFNLGQTSRQVARELGQTLWTNATVEFDGSQEFFSFLTDRPNALAHVGGIILVVECNSAVADTEKKDLEAIFKVISEQLDLKYMGVELYTTVGRRLDRAAGNSYNAYDESSKTGKKLRDLAPLFRSLKTDAFTVKLNNVLSKTLSKRPQPAELDWLREVERMEGVVEQRVQSMWKPDCMRDEGEATERQYSLRPKRVR</sequence>
<dbReference type="AlphaFoldDB" id="A0AAJ0BNS6"/>
<gene>
    <name evidence="2" type="ORF">QBC47DRAFT_2561</name>
</gene>
<protein>
    <submittedName>
        <fullName evidence="2">Uncharacterized protein</fullName>
    </submittedName>
</protein>
<reference evidence="2" key="1">
    <citation type="submission" date="2023-06" db="EMBL/GenBank/DDBJ databases">
        <title>Genome-scale phylogeny and comparative genomics of the fungal order Sordariales.</title>
        <authorList>
            <consortium name="Lawrence Berkeley National Laboratory"/>
            <person name="Hensen N."/>
            <person name="Bonometti L."/>
            <person name="Westerberg I."/>
            <person name="Brannstrom I.O."/>
            <person name="Guillou S."/>
            <person name="Cros-Aarteil S."/>
            <person name="Calhoun S."/>
            <person name="Haridas S."/>
            <person name="Kuo A."/>
            <person name="Mondo S."/>
            <person name="Pangilinan J."/>
            <person name="Riley R."/>
            <person name="Labutti K."/>
            <person name="Andreopoulos B."/>
            <person name="Lipzen A."/>
            <person name="Chen C."/>
            <person name="Yanf M."/>
            <person name="Daum C."/>
            <person name="Ng V."/>
            <person name="Clum A."/>
            <person name="Steindorff A."/>
            <person name="Ohm R."/>
            <person name="Martin F."/>
            <person name="Silar P."/>
            <person name="Natvig D."/>
            <person name="Lalanne C."/>
            <person name="Gautier V."/>
            <person name="Ament-Velasquez S.L."/>
            <person name="Kruys A."/>
            <person name="Hutchinson M.I."/>
            <person name="Powell A.J."/>
            <person name="Barry K."/>
            <person name="Miller A.N."/>
            <person name="Grigoriev I.V."/>
            <person name="Debuchy R."/>
            <person name="Gladieux P."/>
            <person name="Thoren M.H."/>
            <person name="Johannesson H."/>
        </authorList>
    </citation>
    <scope>NUCLEOTIDE SEQUENCE</scope>
    <source>
        <strain evidence="2">PSN4</strain>
    </source>
</reference>
<feature type="compositionally biased region" description="Basic and acidic residues" evidence="1">
    <location>
        <begin position="113"/>
        <end position="122"/>
    </location>
</feature>
<organism evidence="2 3">
    <name type="scientific">Echria macrotheca</name>
    <dbReference type="NCBI Taxonomy" id="438768"/>
    <lineage>
        <taxon>Eukaryota</taxon>
        <taxon>Fungi</taxon>
        <taxon>Dikarya</taxon>
        <taxon>Ascomycota</taxon>
        <taxon>Pezizomycotina</taxon>
        <taxon>Sordariomycetes</taxon>
        <taxon>Sordariomycetidae</taxon>
        <taxon>Sordariales</taxon>
        <taxon>Schizotheciaceae</taxon>
        <taxon>Echria</taxon>
    </lineage>
</organism>
<evidence type="ECO:0000256" key="1">
    <source>
        <dbReference type="SAM" id="MobiDB-lite"/>
    </source>
</evidence>
<name>A0AAJ0BNS6_9PEZI</name>
<proteinExistence type="predicted"/>
<dbReference type="EMBL" id="MU839827">
    <property type="protein sequence ID" value="KAK1760237.1"/>
    <property type="molecule type" value="Genomic_DNA"/>
</dbReference>